<comment type="cofactor">
    <cofactor evidence="3">
        <name>pyridoxal 5'-phosphate</name>
        <dbReference type="ChEBI" id="CHEBI:597326"/>
    </cofactor>
</comment>
<evidence type="ECO:0000259" key="5">
    <source>
        <dbReference type="Pfam" id="PF01168"/>
    </source>
</evidence>
<dbReference type="GO" id="GO:0030170">
    <property type="term" value="F:pyridoxal phosphate binding"/>
    <property type="evidence" value="ECO:0007669"/>
    <property type="project" value="UniProtKB-UniRule"/>
</dbReference>
<proteinExistence type="inferred from homology"/>
<feature type="domain" description="Alanine racemase N-terminal" evidence="5">
    <location>
        <begin position="25"/>
        <end position="230"/>
    </location>
</feature>
<dbReference type="InterPro" id="IPR001608">
    <property type="entry name" value="Ala_racemase_N"/>
</dbReference>
<dbReference type="Gene3D" id="3.20.20.10">
    <property type="entry name" value="Alanine racemase"/>
    <property type="match status" value="1"/>
</dbReference>
<accession>A0A4Z1C6R5</accession>
<dbReference type="AlphaFoldDB" id="A0A4Z1C6R5"/>
<dbReference type="Proteomes" id="UP000298325">
    <property type="component" value="Unassembled WGS sequence"/>
</dbReference>
<evidence type="ECO:0000313" key="6">
    <source>
        <dbReference type="EMBL" id="TGN38304.1"/>
    </source>
</evidence>
<protein>
    <recommendedName>
        <fullName evidence="2">Pyridoxal phosphate homeostasis protein</fullName>
        <shortName evidence="2">PLP homeostasis protein</shortName>
    </recommendedName>
</protein>
<keyword evidence="7" id="KW-1185">Reference proteome</keyword>
<keyword evidence="1 2" id="KW-0663">Pyridoxal phosphate</keyword>
<sequence length="233" mass="25161">MSSIADNVGTVTRRIQKATLNAGREAGSVRLLAVSKTRPASDIRAAHEAGQIAFGENYLQEALEKIDALSDLADLEWHFIGPIQSNKTRQIAQAFHWVHSVDRLKIARRLSEQREGAETPLNICLQVNLNEEASKAGCLLADVPGLAREILALPNICLRGLMAIPDPDQSEADLKASFQKLADALDNLRRDNPDAQSLDTLSMGMSGDLEIAIDAGATWVRVGTALFGARASP</sequence>
<gene>
    <name evidence="6" type="ORF">E5Q11_15860</name>
</gene>
<dbReference type="NCBIfam" id="TIGR00044">
    <property type="entry name" value="YggS family pyridoxal phosphate-dependent enzyme"/>
    <property type="match status" value="1"/>
</dbReference>
<dbReference type="HAMAP" id="MF_02087">
    <property type="entry name" value="PLP_homeostasis"/>
    <property type="match status" value="1"/>
</dbReference>
<reference evidence="6 7" key="1">
    <citation type="submission" date="2019-04" db="EMBL/GenBank/DDBJ databases">
        <authorList>
            <person name="Park S."/>
            <person name="Yoon J.-H."/>
        </authorList>
    </citation>
    <scope>NUCLEOTIDE SEQUENCE [LARGE SCALE GENOMIC DNA]</scope>
    <source>
        <strain evidence="6 7">HJM-18</strain>
    </source>
</reference>
<dbReference type="FunFam" id="3.20.20.10:FF:000018">
    <property type="entry name" value="Pyridoxal phosphate homeostasis protein"/>
    <property type="match status" value="1"/>
</dbReference>
<dbReference type="EMBL" id="SRPF01000006">
    <property type="protein sequence ID" value="TGN38304.1"/>
    <property type="molecule type" value="Genomic_DNA"/>
</dbReference>
<dbReference type="PIRSF" id="PIRSF004848">
    <property type="entry name" value="YBL036c_PLPDEIII"/>
    <property type="match status" value="1"/>
</dbReference>
<evidence type="ECO:0000313" key="7">
    <source>
        <dbReference type="Proteomes" id="UP000298325"/>
    </source>
</evidence>
<name>A0A4Z1C6R5_9GAMM</name>
<evidence type="ECO:0000256" key="3">
    <source>
        <dbReference type="PIRSR" id="PIRSR004848-1"/>
    </source>
</evidence>
<dbReference type="Pfam" id="PF01168">
    <property type="entry name" value="Ala_racemase_N"/>
    <property type="match status" value="1"/>
</dbReference>
<dbReference type="RefSeq" id="WP_135804432.1">
    <property type="nucleotide sequence ID" value="NZ_SRPF01000006.1"/>
</dbReference>
<dbReference type="PANTHER" id="PTHR10146">
    <property type="entry name" value="PROLINE SYNTHETASE CO-TRANSCRIBED BACTERIAL HOMOLOG PROTEIN"/>
    <property type="match status" value="1"/>
</dbReference>
<comment type="function">
    <text evidence="2">Pyridoxal 5'-phosphate (PLP)-binding protein, which is involved in PLP homeostasis.</text>
</comment>
<dbReference type="PANTHER" id="PTHR10146:SF14">
    <property type="entry name" value="PYRIDOXAL PHOSPHATE HOMEOSTASIS PROTEIN"/>
    <property type="match status" value="1"/>
</dbReference>
<feature type="modified residue" description="N6-(pyridoxal phosphate)lysine" evidence="2 3">
    <location>
        <position position="36"/>
    </location>
</feature>
<dbReference type="CDD" id="cd06824">
    <property type="entry name" value="PLPDE_III_Yggs_like"/>
    <property type="match status" value="1"/>
</dbReference>
<evidence type="ECO:0000256" key="4">
    <source>
        <dbReference type="RuleBase" id="RU004514"/>
    </source>
</evidence>
<dbReference type="PROSITE" id="PS01211">
    <property type="entry name" value="UPF0001"/>
    <property type="match status" value="1"/>
</dbReference>
<dbReference type="InterPro" id="IPR011078">
    <property type="entry name" value="PyrdxlP_homeostasis"/>
</dbReference>
<organism evidence="6 7">
    <name type="scientific">Marinobacter confluentis</name>
    <dbReference type="NCBI Taxonomy" id="1697557"/>
    <lineage>
        <taxon>Bacteria</taxon>
        <taxon>Pseudomonadati</taxon>
        <taxon>Pseudomonadota</taxon>
        <taxon>Gammaproteobacteria</taxon>
        <taxon>Pseudomonadales</taxon>
        <taxon>Marinobacteraceae</taxon>
        <taxon>Marinobacter</taxon>
    </lineage>
</organism>
<evidence type="ECO:0000256" key="2">
    <source>
        <dbReference type="HAMAP-Rule" id="MF_02087"/>
    </source>
</evidence>
<dbReference type="SUPFAM" id="SSF51419">
    <property type="entry name" value="PLP-binding barrel"/>
    <property type="match status" value="1"/>
</dbReference>
<evidence type="ECO:0000256" key="1">
    <source>
        <dbReference type="ARBA" id="ARBA00022898"/>
    </source>
</evidence>
<comment type="caution">
    <text evidence="6">The sequence shown here is derived from an EMBL/GenBank/DDBJ whole genome shotgun (WGS) entry which is preliminary data.</text>
</comment>
<dbReference type="InterPro" id="IPR029066">
    <property type="entry name" value="PLP-binding_barrel"/>
</dbReference>
<dbReference type="OrthoDB" id="9804072at2"/>
<comment type="similarity">
    <text evidence="2 4">Belongs to the pyridoxal phosphate-binding protein YggS/PROSC family.</text>
</comment>